<evidence type="ECO:0000313" key="3">
    <source>
        <dbReference type="Proteomes" id="UP000063789"/>
    </source>
</evidence>
<gene>
    <name evidence="2" type="ORF">ACH46_20285</name>
</gene>
<feature type="transmembrane region" description="Helical" evidence="1">
    <location>
        <begin position="70"/>
        <end position="87"/>
    </location>
</feature>
<keyword evidence="3" id="KW-1185">Reference proteome</keyword>
<feature type="transmembrane region" description="Helical" evidence="1">
    <location>
        <begin position="5"/>
        <end position="25"/>
    </location>
</feature>
<reference evidence="3" key="1">
    <citation type="submission" date="2015-06" db="EMBL/GenBank/DDBJ databases">
        <title>Complete genome sequence and metabolic analysis of phthalate degradation pathway in Gordonia sp. QH-11.</title>
        <authorList>
            <person name="Jin D."/>
            <person name="Kong X."/>
            <person name="Bai Z."/>
        </authorList>
    </citation>
    <scope>NUCLEOTIDE SEQUENCE [LARGE SCALE GENOMIC DNA]</scope>
    <source>
        <strain evidence="3">QH-11</strain>
    </source>
</reference>
<dbReference type="STRING" id="1136941.ACH46_20285"/>
<accession>A0A0N9MTF6</accession>
<dbReference type="EMBL" id="CP011853">
    <property type="protein sequence ID" value="ALG86403.1"/>
    <property type="molecule type" value="Genomic_DNA"/>
</dbReference>
<evidence type="ECO:0000256" key="1">
    <source>
        <dbReference type="SAM" id="Phobius"/>
    </source>
</evidence>
<protein>
    <submittedName>
        <fullName evidence="2">Uncharacterized protein</fullName>
    </submittedName>
</protein>
<keyword evidence="1" id="KW-1133">Transmembrane helix</keyword>
<dbReference type="Proteomes" id="UP000063789">
    <property type="component" value="Chromosome"/>
</dbReference>
<sequence length="219" mass="23729">MKRFLLAAVIPPVVVGLLLVLLLPASLFSPGVIIALIFVLLFYIVMVWFPTQAPGREASTVYSGSYELLVWPYFVAAVIIAAIALVPVISWKWILAADIVTLGLFISIAMSAKSTSERDAALTTENKAAVADLRRMALHVQNVAAQETDPVLKKRARQVAEQISMSPFKGVPGSASTEWELQLAVDGLASAASRGESGATLEKISRLIDQRNRIVKTER</sequence>
<feature type="transmembrane region" description="Helical" evidence="1">
    <location>
        <begin position="31"/>
        <end position="49"/>
    </location>
</feature>
<keyword evidence="1" id="KW-0812">Transmembrane</keyword>
<dbReference type="RefSeq" id="WP_062394640.1">
    <property type="nucleotide sequence ID" value="NZ_CP011853.1"/>
</dbReference>
<name>A0A0N9MTF6_9ACTN</name>
<proteinExistence type="predicted"/>
<evidence type="ECO:0000313" key="2">
    <source>
        <dbReference type="EMBL" id="ALG86403.1"/>
    </source>
</evidence>
<keyword evidence="1" id="KW-0472">Membrane</keyword>
<dbReference type="AlphaFoldDB" id="A0A0N9MTF6"/>
<reference evidence="2 3" key="2">
    <citation type="journal article" date="2017" name="Int. J. Syst. Evol. Microbiol.">
        <title>Gordonia phthalatica sp. nov., a di-n-butyl phthalate-degrading bacterium isolated from activated sludge.</title>
        <authorList>
            <person name="Jin D."/>
            <person name="Kong X."/>
            <person name="Jia M."/>
            <person name="Yu X."/>
            <person name="Wang X."/>
            <person name="Zhuang X."/>
            <person name="Deng Y."/>
            <person name="Bai Z."/>
        </authorList>
    </citation>
    <scope>NUCLEOTIDE SEQUENCE [LARGE SCALE GENOMIC DNA]</scope>
    <source>
        <strain evidence="2 3">QH-11</strain>
    </source>
</reference>
<dbReference type="KEGG" id="goq:ACH46_20285"/>
<organism evidence="2 3">
    <name type="scientific">Gordonia phthalatica</name>
    <dbReference type="NCBI Taxonomy" id="1136941"/>
    <lineage>
        <taxon>Bacteria</taxon>
        <taxon>Bacillati</taxon>
        <taxon>Actinomycetota</taxon>
        <taxon>Actinomycetes</taxon>
        <taxon>Mycobacteriales</taxon>
        <taxon>Gordoniaceae</taxon>
        <taxon>Gordonia</taxon>
    </lineage>
</organism>
<dbReference type="PATRIC" id="fig|1136941.3.peg.4156"/>